<dbReference type="AlphaFoldDB" id="A0A914YGW2"/>
<sequence length="193" mass="21681">MPSTTTTTDFTMNDQSNASANFTQLGKKRARISSNDYDEVSLLRQYIGDLKKALNEAYSNANVFREEFIKSQKENVYLKKQLFDTHRAPLGSVSQTGKEESKNDKTIIVTNVDEAAESDGATLMANLVSNIDPNVKVVSAKRLGMKADGKRRKIALEFKSKAERNSILKKARDVIKKDETLSKDKKRNERTKA</sequence>
<dbReference type="Proteomes" id="UP000887577">
    <property type="component" value="Unplaced"/>
</dbReference>
<dbReference type="WBParaSite" id="PSU_v2.g19546.t1">
    <property type="protein sequence ID" value="PSU_v2.g19546.t1"/>
    <property type="gene ID" value="PSU_v2.g19546"/>
</dbReference>
<name>A0A914YGW2_9BILA</name>
<reference evidence="2" key="1">
    <citation type="submission" date="2022-11" db="UniProtKB">
        <authorList>
            <consortium name="WormBaseParasite"/>
        </authorList>
    </citation>
    <scope>IDENTIFICATION</scope>
</reference>
<evidence type="ECO:0000313" key="2">
    <source>
        <dbReference type="WBParaSite" id="PSU_v2.g19546.t1"/>
    </source>
</evidence>
<evidence type="ECO:0000313" key="1">
    <source>
        <dbReference type="Proteomes" id="UP000887577"/>
    </source>
</evidence>
<keyword evidence="1" id="KW-1185">Reference proteome</keyword>
<protein>
    <submittedName>
        <fullName evidence="2">Uncharacterized protein</fullName>
    </submittedName>
</protein>
<accession>A0A914YGW2</accession>
<organism evidence="1 2">
    <name type="scientific">Panagrolaimus superbus</name>
    <dbReference type="NCBI Taxonomy" id="310955"/>
    <lineage>
        <taxon>Eukaryota</taxon>
        <taxon>Metazoa</taxon>
        <taxon>Ecdysozoa</taxon>
        <taxon>Nematoda</taxon>
        <taxon>Chromadorea</taxon>
        <taxon>Rhabditida</taxon>
        <taxon>Tylenchina</taxon>
        <taxon>Panagrolaimomorpha</taxon>
        <taxon>Panagrolaimoidea</taxon>
        <taxon>Panagrolaimidae</taxon>
        <taxon>Panagrolaimus</taxon>
    </lineage>
</organism>
<proteinExistence type="predicted"/>